<gene>
    <name evidence="5" type="ORF">QWF21_09545</name>
</gene>
<comment type="caution">
    <text evidence="5">The sequence shown here is derived from an EMBL/GenBank/DDBJ whole genome shotgun (WGS) entry which is preliminary data.</text>
</comment>
<name>A0ABU7JFN0_9GAMM</name>
<dbReference type="EMBL" id="JAUGZK010000006">
    <property type="protein sequence ID" value="MEE2024492.1"/>
    <property type="molecule type" value="Genomic_DNA"/>
</dbReference>
<evidence type="ECO:0000313" key="6">
    <source>
        <dbReference type="Proteomes" id="UP001339167"/>
    </source>
</evidence>
<dbReference type="InterPro" id="IPR019554">
    <property type="entry name" value="Soluble_ligand-bd"/>
</dbReference>
<dbReference type="Gene3D" id="3.30.1950.10">
    <property type="entry name" value="wza like domain"/>
    <property type="match status" value="1"/>
</dbReference>
<protein>
    <submittedName>
        <fullName evidence="5">Polysaccharide biosynthesis/export family protein</fullName>
    </submittedName>
</protein>
<sequence length="175" mass="19382">MKGWYLLKGMVLAMALFALPLQADQSYRLGPGDHIDIRVHGQDDLALSVQLTDSGTINYPFLGTIQLAGLTLKEVEQLLHNGLQGDYLVSPSVYVGITEYRPFYIHGEVRRPGGYPYQPGMTVNQAIALAGGLTERASRDRIQISREGQKNEPEQANVNSRVFAGDTITISQRFF</sequence>
<feature type="signal peptide" evidence="2">
    <location>
        <begin position="1"/>
        <end position="23"/>
    </location>
</feature>
<feature type="domain" description="Soluble ligand binding" evidence="4">
    <location>
        <begin position="103"/>
        <end position="151"/>
    </location>
</feature>
<evidence type="ECO:0000256" key="2">
    <source>
        <dbReference type="SAM" id="SignalP"/>
    </source>
</evidence>
<keyword evidence="6" id="KW-1185">Reference proteome</keyword>
<dbReference type="Pfam" id="PF10531">
    <property type="entry name" value="SLBB"/>
    <property type="match status" value="1"/>
</dbReference>
<organism evidence="5 6">
    <name type="scientific">Alkalimonas mucilaginosa</name>
    <dbReference type="NCBI Taxonomy" id="3057676"/>
    <lineage>
        <taxon>Bacteria</taxon>
        <taxon>Pseudomonadati</taxon>
        <taxon>Pseudomonadota</taxon>
        <taxon>Gammaproteobacteria</taxon>
        <taxon>Alkalimonas</taxon>
    </lineage>
</organism>
<dbReference type="Pfam" id="PF02563">
    <property type="entry name" value="Poly_export"/>
    <property type="match status" value="1"/>
</dbReference>
<feature type="domain" description="Polysaccharide export protein N-terminal" evidence="3">
    <location>
        <begin position="22"/>
        <end position="97"/>
    </location>
</feature>
<evidence type="ECO:0000256" key="1">
    <source>
        <dbReference type="ARBA" id="ARBA00022729"/>
    </source>
</evidence>
<dbReference type="PANTHER" id="PTHR33619:SF3">
    <property type="entry name" value="POLYSACCHARIDE EXPORT PROTEIN GFCE-RELATED"/>
    <property type="match status" value="1"/>
</dbReference>
<evidence type="ECO:0000259" key="4">
    <source>
        <dbReference type="Pfam" id="PF10531"/>
    </source>
</evidence>
<dbReference type="InterPro" id="IPR003715">
    <property type="entry name" value="Poly_export_N"/>
</dbReference>
<dbReference type="Proteomes" id="UP001339167">
    <property type="component" value="Unassembled WGS sequence"/>
</dbReference>
<accession>A0ABU7JFN0</accession>
<evidence type="ECO:0000313" key="5">
    <source>
        <dbReference type="EMBL" id="MEE2024492.1"/>
    </source>
</evidence>
<proteinExistence type="predicted"/>
<evidence type="ECO:0000259" key="3">
    <source>
        <dbReference type="Pfam" id="PF02563"/>
    </source>
</evidence>
<feature type="chain" id="PRO_5046984762" evidence="2">
    <location>
        <begin position="24"/>
        <end position="175"/>
    </location>
</feature>
<keyword evidence="1 2" id="KW-0732">Signal</keyword>
<dbReference type="Gene3D" id="3.10.560.10">
    <property type="entry name" value="Outer membrane lipoprotein wza domain like"/>
    <property type="match status" value="1"/>
</dbReference>
<dbReference type="RefSeq" id="WP_330087823.1">
    <property type="nucleotide sequence ID" value="NZ_JAUGZK010000006.1"/>
</dbReference>
<dbReference type="PANTHER" id="PTHR33619">
    <property type="entry name" value="POLYSACCHARIDE EXPORT PROTEIN GFCE-RELATED"/>
    <property type="match status" value="1"/>
</dbReference>
<dbReference type="InterPro" id="IPR049712">
    <property type="entry name" value="Poly_export"/>
</dbReference>
<reference evidence="5 6" key="1">
    <citation type="submission" date="2023-06" db="EMBL/GenBank/DDBJ databases">
        <title>Alkalimonas sp., MEB004 an alkaliphilic bacterium isolated from Lonar Lake, India.</title>
        <authorList>
            <person name="Joshi A."/>
            <person name="Thite S."/>
        </authorList>
    </citation>
    <scope>NUCLEOTIDE SEQUENCE [LARGE SCALE GENOMIC DNA]</scope>
    <source>
        <strain evidence="5 6">MEB004</strain>
    </source>
</reference>